<sequence>MTHGPRQGVVSIMMISLLLQTWWAVHSAQPVSPSHLPSAKLDGHQATKHRTNVPLGDLTLIPHVPLGPYYSTKTPSVGVDMSLSTTPDIEPALRSGWHAKTLSINTLDFQKEYLTEQLVDEFSVATHGYSDSKQKISSENRITLSDKSGQNEPHDHLLGLDISSTSESLPMHIDPTFSKHFKNILNKFETRKDKYGNETTLVTPGKTYTRNQRGNMVTTNEDRSTFLNVLSRTNLGSNSYSAAVSKVLYGRRVRNLSRFLDKGYQDTTRGHNSSRLLNKGYQDTTRGHNLSLLLDKGYQNTNGNQTSAKDIRPNPNEIAKIAAASALNSLRKLNQTLSKLRSTKAFLPPVFFPPLCKDQDGRRSAPNSPHGKPSPVSKRSVRSRDVVLGDYNDVDSYLPTATEHGTVNTDIIPGKQLDVFPLYRLFTNPTHSVDSIDENNNNYGGKESQQENIVSAMGDKEKLLFDYFLSLEDQWKPSVEQRLPVQVDVGPGSDLDQALQSDQARLVYTVLIPRVSASTRPAKRSRGGRRRRPATRNWTRREYR</sequence>
<proteinExistence type="predicted"/>
<gene>
    <name evidence="3" type="ORF">RRG08_046575</name>
</gene>
<comment type="caution">
    <text evidence="3">The sequence shown here is derived from an EMBL/GenBank/DDBJ whole genome shotgun (WGS) entry which is preliminary data.</text>
</comment>
<dbReference type="AlphaFoldDB" id="A0AAE1AP47"/>
<keyword evidence="4" id="KW-1185">Reference proteome</keyword>
<name>A0AAE1AP47_9GAST</name>
<dbReference type="Proteomes" id="UP001283361">
    <property type="component" value="Unassembled WGS sequence"/>
</dbReference>
<feature type="region of interest" description="Disordered" evidence="1">
    <location>
        <begin position="357"/>
        <end position="384"/>
    </location>
</feature>
<feature type="compositionally biased region" description="Basic residues" evidence="1">
    <location>
        <begin position="521"/>
        <end position="534"/>
    </location>
</feature>
<organism evidence="3 4">
    <name type="scientific">Elysia crispata</name>
    <name type="common">lettuce slug</name>
    <dbReference type="NCBI Taxonomy" id="231223"/>
    <lineage>
        <taxon>Eukaryota</taxon>
        <taxon>Metazoa</taxon>
        <taxon>Spiralia</taxon>
        <taxon>Lophotrochozoa</taxon>
        <taxon>Mollusca</taxon>
        <taxon>Gastropoda</taxon>
        <taxon>Heterobranchia</taxon>
        <taxon>Euthyneura</taxon>
        <taxon>Panpulmonata</taxon>
        <taxon>Sacoglossa</taxon>
        <taxon>Placobranchoidea</taxon>
        <taxon>Plakobranchidae</taxon>
        <taxon>Elysia</taxon>
    </lineage>
</organism>
<evidence type="ECO:0000313" key="4">
    <source>
        <dbReference type="Proteomes" id="UP001283361"/>
    </source>
</evidence>
<feature type="chain" id="PRO_5042082785" evidence="2">
    <location>
        <begin position="28"/>
        <end position="544"/>
    </location>
</feature>
<reference evidence="3" key="1">
    <citation type="journal article" date="2023" name="G3 (Bethesda)">
        <title>A reference genome for the long-term kleptoplast-retaining sea slug Elysia crispata morphotype clarki.</title>
        <authorList>
            <person name="Eastman K.E."/>
            <person name="Pendleton A.L."/>
            <person name="Shaikh M.A."/>
            <person name="Suttiyut T."/>
            <person name="Ogas R."/>
            <person name="Tomko P."/>
            <person name="Gavelis G."/>
            <person name="Widhalm J.R."/>
            <person name="Wisecaver J.H."/>
        </authorList>
    </citation>
    <scope>NUCLEOTIDE SEQUENCE</scope>
    <source>
        <strain evidence="3">ECLA1</strain>
    </source>
</reference>
<accession>A0AAE1AP47</accession>
<evidence type="ECO:0000313" key="3">
    <source>
        <dbReference type="EMBL" id="KAK3791422.1"/>
    </source>
</evidence>
<evidence type="ECO:0000256" key="2">
    <source>
        <dbReference type="SAM" id="SignalP"/>
    </source>
</evidence>
<feature type="signal peptide" evidence="2">
    <location>
        <begin position="1"/>
        <end position="27"/>
    </location>
</feature>
<protein>
    <submittedName>
        <fullName evidence="3">Uncharacterized protein</fullName>
    </submittedName>
</protein>
<keyword evidence="2" id="KW-0732">Signal</keyword>
<evidence type="ECO:0000256" key="1">
    <source>
        <dbReference type="SAM" id="MobiDB-lite"/>
    </source>
</evidence>
<feature type="region of interest" description="Disordered" evidence="1">
    <location>
        <begin position="518"/>
        <end position="544"/>
    </location>
</feature>
<dbReference type="EMBL" id="JAWDGP010001472">
    <property type="protein sequence ID" value="KAK3791422.1"/>
    <property type="molecule type" value="Genomic_DNA"/>
</dbReference>